<dbReference type="EMBL" id="CM056743">
    <property type="protein sequence ID" value="KAJ8672385.1"/>
    <property type="molecule type" value="Genomic_DNA"/>
</dbReference>
<comment type="caution">
    <text evidence="1">The sequence shown here is derived from an EMBL/GenBank/DDBJ whole genome shotgun (WGS) entry which is preliminary data.</text>
</comment>
<evidence type="ECO:0000313" key="2">
    <source>
        <dbReference type="Proteomes" id="UP001239111"/>
    </source>
</evidence>
<sequence>MVSLNELRARILEFTIEFYDTPLPRSAVQDNLIRVQTFISDTYIPFLKHGVLNLIRENCSINVCSLVDLFFEEHKNILGNLLTEHNRVKEYTKANLYIPPEKIEVGEERTFVIVNRFEIRVKYIKREIVCVPIGESLKKILETPGVFDAILEYDKELKQNPYPISNIKQGDLWQKKYAKFEEDIILFPFELFDDAFEAGDGMGSAAGSQKLTGVYGSLPFLPPHLAHRNDMIILIALFYTKYQALFGNAALFSHIIKQLNDLRIHGLDIRVGTRKITVHFQLTKLIGDNLALNERCGLPCSFIALRFCRMCLATSSMCKCMCIADPNLARNRENYDEHAKNPSPANGLTEVCVFNQVVGHHIAENKSADLMHDVSGGIIPYDLSEILTALVLGDDEGNRPVITLDRINKAIKEFNFGPEQNRPRPLRFEYRNKSKASKGNTKRKRKIKIRQSASEALCLCRYLGLIIGHQIPRGNKHWALYLIVRQIIDIVTAPSHMRSHVAVLRSLIEKHNSMYIELYGPLKPKMHIWLHYIELMLLNGPMINSWSMPFERKNKTLRAIATACNSSINLPLSICKRHQLSFCNIGKKISGMMPIFKLGLILDPADQELRTFQNLSHHFSVPTYRSITLYNKNYSQGSIIFLGSNDEEGPKLRSLHKIYKINGNIYFLLQELEVITFDSHYHAYEVVETKRCSDFVEVSELPRQIQCVMAKIDGTHYVAARHQF</sequence>
<name>A0ACC2NMA4_9HYME</name>
<organism evidence="1 2">
    <name type="scientific">Eretmocerus hayati</name>
    <dbReference type="NCBI Taxonomy" id="131215"/>
    <lineage>
        <taxon>Eukaryota</taxon>
        <taxon>Metazoa</taxon>
        <taxon>Ecdysozoa</taxon>
        <taxon>Arthropoda</taxon>
        <taxon>Hexapoda</taxon>
        <taxon>Insecta</taxon>
        <taxon>Pterygota</taxon>
        <taxon>Neoptera</taxon>
        <taxon>Endopterygota</taxon>
        <taxon>Hymenoptera</taxon>
        <taxon>Apocrita</taxon>
        <taxon>Proctotrupomorpha</taxon>
        <taxon>Chalcidoidea</taxon>
        <taxon>Aphelinidae</taxon>
        <taxon>Aphelininae</taxon>
        <taxon>Eretmocerus</taxon>
    </lineage>
</organism>
<protein>
    <submittedName>
        <fullName evidence="1">Uncharacterized protein</fullName>
    </submittedName>
</protein>
<gene>
    <name evidence="1" type="ORF">QAD02_003644</name>
</gene>
<evidence type="ECO:0000313" key="1">
    <source>
        <dbReference type="EMBL" id="KAJ8672385.1"/>
    </source>
</evidence>
<proteinExistence type="predicted"/>
<accession>A0ACC2NMA4</accession>
<reference evidence="1" key="1">
    <citation type="submission" date="2023-04" db="EMBL/GenBank/DDBJ databases">
        <title>A chromosome-level genome assembly of the parasitoid wasp Eretmocerus hayati.</title>
        <authorList>
            <person name="Zhong Y."/>
            <person name="Liu S."/>
            <person name="Liu Y."/>
        </authorList>
    </citation>
    <scope>NUCLEOTIDE SEQUENCE</scope>
    <source>
        <strain evidence="1">ZJU_SS_LIU_2023</strain>
    </source>
</reference>
<dbReference type="Proteomes" id="UP001239111">
    <property type="component" value="Chromosome 3"/>
</dbReference>
<keyword evidence="2" id="KW-1185">Reference proteome</keyword>